<evidence type="ECO:0000256" key="1">
    <source>
        <dbReference type="ARBA" id="ARBA00004370"/>
    </source>
</evidence>
<evidence type="ECO:0000256" key="9">
    <source>
        <dbReference type="SAM" id="Phobius"/>
    </source>
</evidence>
<reference evidence="12" key="1">
    <citation type="submission" date="2015-08" db="UniProtKB">
        <authorList>
            <consortium name="WormBaseParasite"/>
        </authorList>
    </citation>
    <scope>IDENTIFICATION</scope>
</reference>
<proteinExistence type="predicted"/>
<dbReference type="GO" id="GO:0005509">
    <property type="term" value="F:calcium ion binding"/>
    <property type="evidence" value="ECO:0007669"/>
    <property type="project" value="UniProtKB-UniRule"/>
</dbReference>
<feature type="domain" description="Cadherin" evidence="10">
    <location>
        <begin position="1253"/>
        <end position="1331"/>
    </location>
</feature>
<dbReference type="GO" id="GO:0007156">
    <property type="term" value="P:homophilic cell adhesion via plasma membrane adhesion molecules"/>
    <property type="evidence" value="ECO:0007669"/>
    <property type="project" value="InterPro"/>
</dbReference>
<dbReference type="InterPro" id="IPR002126">
    <property type="entry name" value="Cadherin-like_dom"/>
</dbReference>
<dbReference type="SMART" id="SM00112">
    <property type="entry name" value="CA"/>
    <property type="match status" value="2"/>
</dbReference>
<dbReference type="WBParaSite" id="SSTP_0001282200.1">
    <property type="protein sequence ID" value="SSTP_0001282200.1"/>
    <property type="gene ID" value="SSTP_0001282200"/>
</dbReference>
<keyword evidence="2 9" id="KW-0812">Transmembrane</keyword>
<evidence type="ECO:0000256" key="6">
    <source>
        <dbReference type="ARBA" id="ARBA00022989"/>
    </source>
</evidence>
<evidence type="ECO:0000256" key="8">
    <source>
        <dbReference type="PROSITE-ProRule" id="PRU00043"/>
    </source>
</evidence>
<feature type="domain" description="Cadherin" evidence="10">
    <location>
        <begin position="898"/>
        <end position="1000"/>
    </location>
</feature>
<dbReference type="PANTHER" id="PTHR24025:SF31">
    <property type="entry name" value="NEURAL-CADHERIN"/>
    <property type="match status" value="1"/>
</dbReference>
<dbReference type="GO" id="GO:0005911">
    <property type="term" value="C:cell-cell junction"/>
    <property type="evidence" value="ECO:0007669"/>
    <property type="project" value="TreeGrafter"/>
</dbReference>
<keyword evidence="3" id="KW-0677">Repeat</keyword>
<name>A0A0K0ETP6_STRER</name>
<dbReference type="GO" id="GO:0016020">
    <property type="term" value="C:membrane"/>
    <property type="evidence" value="ECO:0007669"/>
    <property type="project" value="UniProtKB-SubCell"/>
</dbReference>
<dbReference type="STRING" id="6248.A0A0K0ETP6"/>
<keyword evidence="7 9" id="KW-0472">Membrane</keyword>
<feature type="domain" description="Cadherin" evidence="10">
    <location>
        <begin position="1110"/>
        <end position="1219"/>
    </location>
</feature>
<comment type="subcellular location">
    <subcellularLocation>
        <location evidence="1">Membrane</location>
    </subcellularLocation>
</comment>
<dbReference type="InterPro" id="IPR015919">
    <property type="entry name" value="Cadherin-like_sf"/>
</dbReference>
<dbReference type="PRINTS" id="PR00205">
    <property type="entry name" value="CADHERIN"/>
</dbReference>
<keyword evidence="5" id="KW-0130">Cell adhesion</keyword>
<evidence type="ECO:0000256" key="4">
    <source>
        <dbReference type="ARBA" id="ARBA00022837"/>
    </source>
</evidence>
<feature type="transmembrane region" description="Helical" evidence="9">
    <location>
        <begin position="1706"/>
        <end position="1728"/>
    </location>
</feature>
<evidence type="ECO:0000256" key="2">
    <source>
        <dbReference type="ARBA" id="ARBA00022692"/>
    </source>
</evidence>
<dbReference type="InterPro" id="IPR050971">
    <property type="entry name" value="Cadherin-domain_protein"/>
</dbReference>
<protein>
    <submittedName>
        <fullName evidence="12 13">Cadherin domain-containing protein</fullName>
    </submittedName>
</protein>
<evidence type="ECO:0000256" key="5">
    <source>
        <dbReference type="ARBA" id="ARBA00022889"/>
    </source>
</evidence>
<dbReference type="WBParaSite" id="TCONS_00014788.p1">
    <property type="protein sequence ID" value="TCONS_00014788.p1"/>
    <property type="gene ID" value="XLOC_010010"/>
</dbReference>
<dbReference type="SUPFAM" id="SSF49313">
    <property type="entry name" value="Cadherin-like"/>
    <property type="match status" value="3"/>
</dbReference>
<evidence type="ECO:0000259" key="10">
    <source>
        <dbReference type="PROSITE" id="PS50268"/>
    </source>
</evidence>
<evidence type="ECO:0000313" key="11">
    <source>
        <dbReference type="Proteomes" id="UP000035681"/>
    </source>
</evidence>
<dbReference type="CDD" id="cd11304">
    <property type="entry name" value="Cadherin_repeat"/>
    <property type="match status" value="3"/>
</dbReference>
<organism evidence="12">
    <name type="scientific">Strongyloides stercoralis</name>
    <name type="common">Threadworm</name>
    <dbReference type="NCBI Taxonomy" id="6248"/>
    <lineage>
        <taxon>Eukaryota</taxon>
        <taxon>Metazoa</taxon>
        <taxon>Ecdysozoa</taxon>
        <taxon>Nematoda</taxon>
        <taxon>Chromadorea</taxon>
        <taxon>Rhabditida</taxon>
        <taxon>Tylenchina</taxon>
        <taxon>Panagrolaimomorpha</taxon>
        <taxon>Strongyloidoidea</taxon>
        <taxon>Strongyloididae</taxon>
        <taxon>Strongyloides</taxon>
    </lineage>
</organism>
<dbReference type="AlphaFoldDB" id="A0A0K0ETP6"/>
<evidence type="ECO:0000256" key="3">
    <source>
        <dbReference type="ARBA" id="ARBA00022737"/>
    </source>
</evidence>
<accession>A0A0K0ETP6</accession>
<keyword evidence="4 8" id="KW-0106">Calcium</keyword>
<keyword evidence="11" id="KW-1185">Reference proteome</keyword>
<dbReference type="Gene3D" id="2.60.40.60">
    <property type="entry name" value="Cadherins"/>
    <property type="match status" value="3"/>
</dbReference>
<dbReference type="PANTHER" id="PTHR24025">
    <property type="entry name" value="DESMOGLEIN FAMILY MEMBER"/>
    <property type="match status" value="1"/>
</dbReference>
<evidence type="ECO:0000313" key="13">
    <source>
        <dbReference type="WBParaSite" id="TCONS_00014788.p1"/>
    </source>
</evidence>
<evidence type="ECO:0000256" key="7">
    <source>
        <dbReference type="ARBA" id="ARBA00023136"/>
    </source>
</evidence>
<keyword evidence="6 9" id="KW-1133">Transmembrane helix</keyword>
<sequence length="1780" mass="207999">MLFHLKNVFFIFILVNELFIFQVICQIRLKEEPIKTFLHQVNVSHNDDEVEDISKVVNIDNDIIIFEPDIFKGEIDISQEGNKNDIIIESKVHSFYQNKLSFECLPIKMFTCITEDNKNNDGYNFKIIANKDYKEYKNITYLDVKIFLHDFNGITKEYKRGKNIITFAHNISNNVTINDKQDKRDILLKNSILFDQPIYNVMLFSGPTKKSIISRGKITLQRSDKTLPQIWIENQSNGNIFDIENIKYEKDGIYSFDIIIKNNIIVKEKYDKNTTITGTIKAKQSNIEGVGKIIAEIIPQSTSKKSKKKNYENITLTSDGEIYKSIEDIKVINFTENIDDILIPFKNLNINDEEVSRISINNKHNSYFKDNDEVIFNNVLQLKNTNLDIINKEKNVTNNLDDKILEGKKFVLFSNINRSHVKDEKNNYKQNIINGEKIYKIESKKSTIDNSILHNNNNSKLVKLENIEEVKNDTSKFVYNFNILENSANETIIGELMILNNLNNEDISIIMFNETKDYLFKIIDNKLIVICQNKQQHCIDYEEDKEILLLLLNKENNPILVNINITNEDENDPKIVLYNKDIKISNDKMLNQFLFSVTDEDGIESNEILLTGDVSKHFTIQKAQDDGLYQIVFLSTPPTGRNELSIIIKGKEPSKRSIVKNIPVKVIDNIHKAHFRKDIYSIKISGKNIIKDEKIIHLELEGVSIDSVDFYVLEGNVGWIVVEKYGGDVKITSDNNTIYNGNYEIIIGAIDKESNKIVAKTTLAITIYDSFNLKSTFIKQFYPIRIENKQKSDIIDINLLPINSKKRINIDEESIFGLNEKVELINVSKNYISIYGNKVKVSLKDIFSIKSLYFKVYLDDNPSEKALVSIHIYTNEEDRQNEIKKYSKLRLSNRQPSDIISLNVDIPENTTVGKIIENIYSFNQLTGEGPTECLIENEYEKYFHVDITNGDILLIQQIDYDTLKNPQLEVPILCSQNKSNSINIILNVNVINVPDNSPIIKILNAKYPLIYEIDKTTSENYNLFNFTIIDIDGELEHSLEIIGEDSSKFDIEKNFDETYSFNTASNAIFNYGNSKTLKLILIVKDNENNVGKEVITINFTNKNNQLPYIEKKNYQFKVVQNWPENVYVGTLYINNNYYNNNNNTNVEFFIEDQPNDYFKIDKNNGRISTKKLLKNMTIDVPYEMRIIVLSKLNKNFKDNAIVTINTIDPDTIIKDDEKYLQIVKPKDGEVIKISETYGIKKEIYSVDILYKGDTLDLSNIKYNIINLNNKNDTTFIINENGKIILNLELNYEKISKYSFIIEVKNDQNDKEIDSVIIFIEVENENNNLPYFVEDYTNRLFTYNKSSIILGKVQAIDKDFEPYNKIYYHIIKHCGKNYNKLQIDMVTGEIRRGKYKAKNIKQYKKFPKYFEVCIFASQYNFTLKNSLIIFDKNRKDQVKIRIKYVEEEEDKKIENIVSNNYLYNNTVEDIPTQIDKLPIYYNEDKLNYHLHKHQHFSIQSFTLTPANYEPNAKILHINKNKRIFKINELSGDIIVNPKIISYPEGIYKVFFTLSDDENLNKTIVYKKNFHFIDKKNKMKFIFDTPVSKVGFRLNDFNEALESIMEELSKLNKYKTKIYLENNIKNEKNYKSSVCFHIADEDIVKDVFEYKIFFETLFSKFSKLNKVFDDYSVRNIIKCSENWEPYLKKGFIDKVTQEKDNKMSWKDYTITIIILIIILIATWIFLYYCIAMKYRFHLLIEKEHLRLITNKRVMAISMENEKQFVKNSPQFAIGMSPDLLEY</sequence>
<dbReference type="PROSITE" id="PS50268">
    <property type="entry name" value="CADHERIN_2"/>
    <property type="match status" value="3"/>
</dbReference>
<evidence type="ECO:0000313" key="12">
    <source>
        <dbReference type="WBParaSite" id="SSTP_0001282200.1"/>
    </source>
</evidence>
<dbReference type="Proteomes" id="UP000035681">
    <property type="component" value="Unplaced"/>
</dbReference>